<organism evidence="2 3">
    <name type="scientific">Human papillomavirus</name>
    <dbReference type="NCBI Taxonomy" id="10566"/>
    <lineage>
        <taxon>Viruses</taxon>
        <taxon>Monodnaviria</taxon>
        <taxon>Shotokuvirae</taxon>
        <taxon>Cossaviricota</taxon>
        <taxon>Papovaviricetes</taxon>
        <taxon>Zurhausenvirales</taxon>
        <taxon>Papillomaviridae</taxon>
    </lineage>
</organism>
<dbReference type="Proteomes" id="UP000150729">
    <property type="component" value="Genome"/>
</dbReference>
<evidence type="ECO:0000256" key="1">
    <source>
        <dbReference type="SAM" id="MobiDB-lite"/>
    </source>
</evidence>
<name>H2BQD9_9PAPI</name>
<accession>H2BQD9</accession>
<dbReference type="EMBL" id="JF966378">
    <property type="protein sequence ID" value="AEX31168.1"/>
    <property type="molecule type" value="Genomic_DNA"/>
</dbReference>
<reference evidence="2 3" key="1">
    <citation type="submission" date="2011-04" db="EMBL/GenBank/DDBJ databases">
        <title>Nucleotide sequences and genomic organisation of nine novel human gammapapillomavirus.</title>
        <authorList>
            <person name="Sauvage V."/>
            <person name="Cheval J."/>
            <person name="Pariente K."/>
            <person name="Foulongne V."/>
            <person name="Eloit M."/>
        </authorList>
    </citation>
    <scope>NUCLEOTIDE SEQUENCE [LARGE SCALE GENOMIC DNA]</scope>
    <source>
        <strain evidence="2">915 F 06 008 CG2</strain>
    </source>
</reference>
<proteinExistence type="predicted"/>
<evidence type="ECO:0000313" key="2">
    <source>
        <dbReference type="EMBL" id="AEX31168.1"/>
    </source>
</evidence>
<sequence length="124" mass="14372">MKFCLPLLPVQQGLLPSLKVEPRDPPRTPYPNRKLLENANGRPTKTPAGSRHHPRVLDFDFDDQDHNKENLPPTDQPADQLPEDEELLTGLKYLLRKWGQELDQFQEKVLQELNGYRRRLGIPS</sequence>
<feature type="region of interest" description="Disordered" evidence="1">
    <location>
        <begin position="17"/>
        <end position="82"/>
    </location>
</feature>
<protein>
    <submittedName>
        <fullName evidence="2">E4 protein</fullName>
    </submittedName>
</protein>
<gene>
    <name evidence="2" type="primary">E4</name>
</gene>
<evidence type="ECO:0000313" key="3">
    <source>
        <dbReference type="Proteomes" id="UP000150729"/>
    </source>
</evidence>